<dbReference type="RefSeq" id="WP_206089130.1">
    <property type="nucleotide sequence ID" value="NZ_CP065053.1"/>
</dbReference>
<keyword evidence="1" id="KW-0732">Signal</keyword>
<evidence type="ECO:0000313" key="4">
    <source>
        <dbReference type="Proteomes" id="UP000662888"/>
    </source>
</evidence>
<keyword evidence="4" id="KW-1185">Reference proteome</keyword>
<dbReference type="NCBIfam" id="TIGR02595">
    <property type="entry name" value="PEP_CTERM"/>
    <property type="match status" value="1"/>
</dbReference>
<accession>A0AA48WDX5</accession>
<dbReference type="InterPro" id="IPR013424">
    <property type="entry name" value="Ice-binding_C"/>
</dbReference>
<evidence type="ECO:0000259" key="2">
    <source>
        <dbReference type="Pfam" id="PF07589"/>
    </source>
</evidence>
<evidence type="ECO:0000256" key="1">
    <source>
        <dbReference type="SAM" id="SignalP"/>
    </source>
</evidence>
<reference evidence="3 4" key="1">
    <citation type="submission" date="2020-11" db="EMBL/GenBank/DDBJ databases">
        <authorList>
            <person name="Sun Q."/>
        </authorList>
    </citation>
    <scope>NUCLEOTIDE SEQUENCE [LARGE SCALE GENOMIC DNA]</scope>
    <source>
        <strain evidence="3 4">P8398</strain>
    </source>
</reference>
<feature type="signal peptide" evidence="1">
    <location>
        <begin position="1"/>
        <end position="26"/>
    </location>
</feature>
<gene>
    <name evidence="3" type="ORF">IV454_29110</name>
</gene>
<protein>
    <submittedName>
        <fullName evidence="3">PEP-CTERM sorting domain-containing protein</fullName>
    </submittedName>
</protein>
<evidence type="ECO:0000313" key="3">
    <source>
        <dbReference type="EMBL" id="QPI49450.1"/>
    </source>
</evidence>
<feature type="chain" id="PRO_5045312445" evidence="1">
    <location>
        <begin position="27"/>
        <end position="246"/>
    </location>
</feature>
<dbReference type="Proteomes" id="UP000662888">
    <property type="component" value="Chromosome"/>
</dbReference>
<dbReference type="EMBL" id="CP065053">
    <property type="protein sequence ID" value="QPI49450.1"/>
    <property type="molecule type" value="Genomic_DNA"/>
</dbReference>
<feature type="domain" description="Ice-binding protein C-terminal" evidence="2">
    <location>
        <begin position="220"/>
        <end position="244"/>
    </location>
</feature>
<proteinExistence type="predicted"/>
<name>A0AA48WDX5_9BURK</name>
<organism evidence="3 4">
    <name type="scientific">Massilia antarctica</name>
    <dbReference type="NCBI Taxonomy" id="2765360"/>
    <lineage>
        <taxon>Bacteria</taxon>
        <taxon>Pseudomonadati</taxon>
        <taxon>Pseudomonadota</taxon>
        <taxon>Betaproteobacteria</taxon>
        <taxon>Burkholderiales</taxon>
        <taxon>Oxalobacteraceae</taxon>
        <taxon>Telluria group</taxon>
        <taxon>Massilia</taxon>
    </lineage>
</organism>
<dbReference type="Pfam" id="PF07589">
    <property type="entry name" value="PEP-CTERM"/>
    <property type="match status" value="1"/>
</dbReference>
<sequence length="246" mass="26182">MPLSVRHIAASAMTFAALLAPRLACADGVHIETSALVFDTGWSQRAETLVSDVNGAATFSLVNAVDYLRFPNQFTYFNDYGGQFQLSAREGYKVTGYTLSGGFFGDIYVGHSPDGTGRPGAADTSAGAMSSAQDAVTGETLAQHSWSASNLRGNGDFIFDSGALDRTGSFYVSFEGYAYGQASPAIWNSTDPTDPRNYDDFSRAQVGLKDPLLLTVYTTAVPEPHTYGLMLAGLALLAGVLRRKNA</sequence>